<dbReference type="AlphaFoldDB" id="A0A9Q3CAM5"/>
<gene>
    <name evidence="1" type="ORF">O181_019263</name>
</gene>
<dbReference type="Proteomes" id="UP000765509">
    <property type="component" value="Unassembled WGS sequence"/>
</dbReference>
<evidence type="ECO:0000313" key="2">
    <source>
        <dbReference type="Proteomes" id="UP000765509"/>
    </source>
</evidence>
<dbReference type="OrthoDB" id="3158924at2759"/>
<protein>
    <submittedName>
        <fullName evidence="1">Uncharacterized protein</fullName>
    </submittedName>
</protein>
<evidence type="ECO:0000313" key="1">
    <source>
        <dbReference type="EMBL" id="MBW0479548.1"/>
    </source>
</evidence>
<proteinExistence type="predicted"/>
<comment type="caution">
    <text evidence="1">The sequence shown here is derived from an EMBL/GenBank/DDBJ whole genome shotgun (WGS) entry which is preliminary data.</text>
</comment>
<keyword evidence="2" id="KW-1185">Reference proteome</keyword>
<reference evidence="1" key="1">
    <citation type="submission" date="2021-03" db="EMBL/GenBank/DDBJ databases">
        <title>Draft genome sequence of rust myrtle Austropuccinia psidii MF-1, a brazilian biotype.</title>
        <authorList>
            <person name="Quecine M.C."/>
            <person name="Pachon D.M.R."/>
            <person name="Bonatelli M.L."/>
            <person name="Correr F.H."/>
            <person name="Franceschini L.M."/>
            <person name="Leite T.F."/>
            <person name="Margarido G.R.A."/>
            <person name="Almeida C.A."/>
            <person name="Ferrarezi J.A."/>
            <person name="Labate C.A."/>
        </authorList>
    </citation>
    <scope>NUCLEOTIDE SEQUENCE</scope>
    <source>
        <strain evidence="1">MF-1</strain>
    </source>
</reference>
<organism evidence="1 2">
    <name type="scientific">Austropuccinia psidii MF-1</name>
    <dbReference type="NCBI Taxonomy" id="1389203"/>
    <lineage>
        <taxon>Eukaryota</taxon>
        <taxon>Fungi</taxon>
        <taxon>Dikarya</taxon>
        <taxon>Basidiomycota</taxon>
        <taxon>Pucciniomycotina</taxon>
        <taxon>Pucciniomycetes</taxon>
        <taxon>Pucciniales</taxon>
        <taxon>Sphaerophragmiaceae</taxon>
        <taxon>Austropuccinia</taxon>
    </lineage>
</organism>
<name>A0A9Q3CAM5_9BASI</name>
<accession>A0A9Q3CAM5</accession>
<dbReference type="EMBL" id="AVOT02005620">
    <property type="protein sequence ID" value="MBW0479548.1"/>
    <property type="molecule type" value="Genomic_DNA"/>
</dbReference>
<sequence>MKLFNIQKQRWYKSYKVPDSKFGDLVLVPTLNLHNIKGPKKLKSSYVVPLVIVSLQGNNAVQVEFSVELENQHPTFPVSLIKPFKPSDKELFSSDSPTAVTVPPV</sequence>